<accession>A0A8S1UXH7</accession>
<proteinExistence type="predicted"/>
<organism evidence="1 2">
    <name type="scientific">Paramecium pentaurelia</name>
    <dbReference type="NCBI Taxonomy" id="43138"/>
    <lineage>
        <taxon>Eukaryota</taxon>
        <taxon>Sar</taxon>
        <taxon>Alveolata</taxon>
        <taxon>Ciliophora</taxon>
        <taxon>Intramacronucleata</taxon>
        <taxon>Oligohymenophorea</taxon>
        <taxon>Peniculida</taxon>
        <taxon>Parameciidae</taxon>
        <taxon>Paramecium</taxon>
    </lineage>
</organism>
<reference evidence="1" key="1">
    <citation type="submission" date="2021-01" db="EMBL/GenBank/DDBJ databases">
        <authorList>
            <consortium name="Genoscope - CEA"/>
            <person name="William W."/>
        </authorList>
    </citation>
    <scope>NUCLEOTIDE SEQUENCE</scope>
</reference>
<name>A0A8S1UXH7_9CILI</name>
<dbReference type="AlphaFoldDB" id="A0A8S1UXH7"/>
<dbReference type="EMBL" id="CAJJDO010000051">
    <property type="protein sequence ID" value="CAD8169355.1"/>
    <property type="molecule type" value="Genomic_DNA"/>
</dbReference>
<keyword evidence="2" id="KW-1185">Reference proteome</keyword>
<sequence length="45" mass="5365">MHKSQVSMFKKSLCQLPDQGEDIKIIKFRLLNFKKCQEEINRIQA</sequence>
<gene>
    <name evidence="1" type="ORF">PPENT_87.1.T0510005</name>
</gene>
<protein>
    <submittedName>
        <fullName evidence="1">Uncharacterized protein</fullName>
    </submittedName>
</protein>
<evidence type="ECO:0000313" key="2">
    <source>
        <dbReference type="Proteomes" id="UP000689195"/>
    </source>
</evidence>
<evidence type="ECO:0000313" key="1">
    <source>
        <dbReference type="EMBL" id="CAD8169355.1"/>
    </source>
</evidence>
<dbReference type="Proteomes" id="UP000689195">
    <property type="component" value="Unassembled WGS sequence"/>
</dbReference>
<comment type="caution">
    <text evidence="1">The sequence shown here is derived from an EMBL/GenBank/DDBJ whole genome shotgun (WGS) entry which is preliminary data.</text>
</comment>